<keyword evidence="2" id="KW-1185">Reference proteome</keyword>
<evidence type="ECO:0000313" key="1">
    <source>
        <dbReference type="EMBL" id="SMF62976.1"/>
    </source>
</evidence>
<dbReference type="Pfam" id="PF05402">
    <property type="entry name" value="PqqD"/>
    <property type="match status" value="1"/>
</dbReference>
<reference evidence="1 2" key="1">
    <citation type="submission" date="2017-04" db="EMBL/GenBank/DDBJ databases">
        <authorList>
            <person name="Afonso C.L."/>
            <person name="Miller P.J."/>
            <person name="Scott M.A."/>
            <person name="Spackman E."/>
            <person name="Goraichik I."/>
            <person name="Dimitrov K.M."/>
            <person name="Suarez D.L."/>
            <person name="Swayne D.E."/>
        </authorList>
    </citation>
    <scope>NUCLEOTIDE SEQUENCE [LARGE SCALE GENOMIC DNA]</scope>
    <source>
        <strain evidence="1 2">USBA 355</strain>
    </source>
</reference>
<dbReference type="InterPro" id="IPR008792">
    <property type="entry name" value="PQQD"/>
</dbReference>
<dbReference type="Gene3D" id="1.10.10.1150">
    <property type="entry name" value="Coenzyme PQQ synthesis protein D (PqqD)"/>
    <property type="match status" value="1"/>
</dbReference>
<sequence>MSGLRRNPAVTTTEIEGEFFLVEPASGEIFYLDAVTSGIWRLVEQPCDEAEILSTLAAAFPETAAERLRGDVGRLLAEMRQARLLLPA</sequence>
<gene>
    <name evidence="1" type="ORF">SAMN05428998_12460</name>
</gene>
<dbReference type="EMBL" id="FWZX01000024">
    <property type="protein sequence ID" value="SMF62976.1"/>
    <property type="molecule type" value="Genomic_DNA"/>
</dbReference>
<protein>
    <submittedName>
        <fullName evidence="1">Coenzyme PQQ synthesis protein D (PqqD)</fullName>
    </submittedName>
</protein>
<dbReference type="RefSeq" id="WP_159460301.1">
    <property type="nucleotide sequence ID" value="NZ_FWZX01000024.1"/>
</dbReference>
<organism evidence="1 2">
    <name type="scientific">Tistlia consotensis USBA 355</name>
    <dbReference type="NCBI Taxonomy" id="560819"/>
    <lineage>
        <taxon>Bacteria</taxon>
        <taxon>Pseudomonadati</taxon>
        <taxon>Pseudomonadota</taxon>
        <taxon>Alphaproteobacteria</taxon>
        <taxon>Rhodospirillales</taxon>
        <taxon>Rhodovibrionaceae</taxon>
        <taxon>Tistlia</taxon>
    </lineage>
</organism>
<dbReference type="STRING" id="560819.SAMN05428998_12460"/>
<name>A0A1Y6CM70_9PROT</name>
<evidence type="ECO:0000313" key="2">
    <source>
        <dbReference type="Proteomes" id="UP000192917"/>
    </source>
</evidence>
<accession>A0A1Y6CM70</accession>
<dbReference type="AlphaFoldDB" id="A0A1Y6CM70"/>
<dbReference type="InterPro" id="IPR041881">
    <property type="entry name" value="PqqD_sf"/>
</dbReference>
<proteinExistence type="predicted"/>
<dbReference type="Proteomes" id="UP000192917">
    <property type="component" value="Unassembled WGS sequence"/>
</dbReference>